<feature type="coiled-coil region" evidence="2">
    <location>
        <begin position="241"/>
        <end position="274"/>
    </location>
</feature>
<sequence length="1915" mass="207535">MKLHLDTSESGHACESESHAAQDMNLNHRLTLTSCALKPGCLEGSALLCNGSSDQSGLENLTSHDDPDRVAVTSEDDSRSLASVDDGDDLTPEIQQAYRIFQSFLSEKHKSITAPFWHPIGPGSQSPDAEVCFRKMHDKFVNREYESISAFVADFRLMLENCYRFHGVDHWISKQAQKLEIILEQKLTLLSRTLREKTTLAVTSRGRFGTEDEKAPVGTSSRRRLVPRNLATITVGGSESIMVQALRLEELQRAKDEKRQRELERKEAEEASVKELEEWESSLLALAEPWPVRTMWELPAIGHFLCLAQAALNLPEIVFYELERCLLMPRCSSFLAKVMTSLLCHPHKRANVHRRPPLPYRKWEAELRRRVQGWYRAVGRAEDQTARAEHLGLCHQFFWTLGEASPLEETPFHLLPFNQRVWLLKGLCDHVYETQKDVQDAVLGQPIHECRESILGYDGQENAYIHFPHFCGADLRIYCQSPCVAMEFPLPLFHVQRSEEEPEGSEVKVETYGMKEEDESSSRTDLNTWSLKEDSLADREDPDQKCSSSVLSWCKEDSLDSGSMRGKFTEEGRLKEEDESDSEPCFRVGESCYKGVSPALNTHRSPKKDVNHMTSEDQSPCVDCCGVSQESPRLWTEPIRPGITRLCRDDAQKKKRQKKKERKLGMKKTRTSKLSLKKRTAKSSLQRAATAMKRKEKRKRRRLAGNRFDGKMSVRRPAGSALLPAGPSFQLICSSLDDLRVLISKTEDQLNQLDDGGKKRSGRRPHKRAAVKELHITLIRLLKELLPWEPKLVKAFQRNRARLKKECDDFKKHPEYDNFIREQMDTTDTGEVLCKDGSLSTDTRELEDDEVKVDRTSEATENINQLGNHESRCLVDRPEIVMHSSESGPFTRSSKRRQSGAVSDELSPCKRGKIDQESSLTSEFKEVVSREQATVMPRASALPEPLSSFQGSCKPIQALLAKSVGNKVTLISHPKAAVMAQILRDHNKTSVTLPPVRLSTTCPPTEPVSTETPATTSTTESTEQVVYKTAGGVGLLRKGSTCVKFSEQPISDQKSGGNVMQQVVILPSNLLIQSSENKAAKTSASLPKTTTYLSNASGFTIPENKVPVQQVAPLKDTSTARTPSAVVTPNLRSVAGGSAPKKTAVVVNKSASPTKPDAKQELRTVCIRDSQSILVTTRGGNTGVVKVQTSESGTGALPASPVFTISPQLQAFLVSKSSTSTTQGVSATLAAKSLPRVTDDVPVSSSTFVAGTVASSTLNQISNDGTSAKTPIPGKSALLATSKDSESVLITAKDIQGFQQKPPQKRPLLGSRTPEQSAFQKVFLVSPSPNIPSPTTKVTTTTSATCTLPGSRVMFISNSALTIPKEASALEVNISSTSTPAMKVIPKLGTTLSCTSSGTNIQSIGVPGLMSRILGTNKNMPSATEASVIVSRVPATSTSSGLQIGQKSCLVASRSPSGNTGSSLKVPGTLDGKTLTFSTLGTGHMASSALLSVVKPEVPSSISMLKALHCKPELTTGSSTISSSYSGSLITKNTTLPVNVTTNKTPIITSFCTSRSLIKTTSSGVSSPLALSYTSTPPVVMTSGLRPPTSAAKSVQEKIVINTTAPLAPGTQLLINNTRFVVPSQGLGPGSHVLLINSCPGGLRGPNSSTPHTVPSVVQGMRLVTPVRLPSASDRVHQQLGTRTPLNVSGSTTLSAFRPCVSSDMVRLPIFQTSDVSVTPSHSMAGCPKGSSSPQGGLLSTTSPMLLHGRPSLNQVVPAMPPMKTAIARHTPMVTVPPMSSTISRMQKLPVAMVPPIGGPTNASPTTPIASVPPSMNTVIMTPCPPIRAVQPGTIGKPAILPQPLQGQNTIPSPNKLLLSPDGAILNIVQASSIQVLAKPMAAQVVSSSSSSVTVPTLNTNDPLRKPDTLERPNH</sequence>
<feature type="region of interest" description="Disordered" evidence="3">
    <location>
        <begin position="1888"/>
        <end position="1915"/>
    </location>
</feature>
<evidence type="ECO:0000256" key="3">
    <source>
        <dbReference type="SAM" id="MobiDB-lite"/>
    </source>
</evidence>
<dbReference type="Pfam" id="PF23450">
    <property type="entry name" value="KIAA2026_hel"/>
    <property type="match status" value="1"/>
</dbReference>
<evidence type="ECO:0000259" key="4">
    <source>
        <dbReference type="SMART" id="SM00297"/>
    </source>
</evidence>
<dbReference type="PANTHER" id="PTHR31095">
    <property type="entry name" value="RIKEN CDNA 9930021J03 GENE"/>
    <property type="match status" value="1"/>
</dbReference>
<evidence type="ECO:0000313" key="5">
    <source>
        <dbReference type="EMBL" id="ROL46660.1"/>
    </source>
</evidence>
<dbReference type="InterPro" id="IPR056522">
    <property type="entry name" value="KIAA2026_hel"/>
</dbReference>
<name>A0A3N0YLB1_ANAGA</name>
<dbReference type="PANTHER" id="PTHR31095:SF3">
    <property type="entry name" value="RIKEN CDNA 9930021J03 GENE"/>
    <property type="match status" value="1"/>
</dbReference>
<feature type="region of interest" description="Disordered" evidence="3">
    <location>
        <begin position="58"/>
        <end position="88"/>
    </location>
</feature>
<feature type="region of interest" description="Disordered" evidence="3">
    <location>
        <begin position="1000"/>
        <end position="1021"/>
    </location>
</feature>
<evidence type="ECO:0000256" key="2">
    <source>
        <dbReference type="SAM" id="Coils"/>
    </source>
</evidence>
<reference evidence="5 6" key="1">
    <citation type="submission" date="2018-10" db="EMBL/GenBank/DDBJ databases">
        <title>Genome assembly for a Yunnan-Guizhou Plateau 3E fish, Anabarilius grahami (Regan), and its evolutionary and genetic applications.</title>
        <authorList>
            <person name="Jiang W."/>
        </authorList>
    </citation>
    <scope>NUCLEOTIDE SEQUENCE [LARGE SCALE GENOMIC DNA]</scope>
    <source>
        <strain evidence="5">AG-KIZ</strain>
        <tissue evidence="5">Muscle</tissue>
    </source>
</reference>
<evidence type="ECO:0000313" key="6">
    <source>
        <dbReference type="Proteomes" id="UP000281406"/>
    </source>
</evidence>
<dbReference type="EMBL" id="RJVU01037189">
    <property type="protein sequence ID" value="ROL46660.1"/>
    <property type="molecule type" value="Genomic_DNA"/>
</dbReference>
<feature type="compositionally biased region" description="Basic and acidic residues" evidence="3">
    <location>
        <begin position="1903"/>
        <end position="1915"/>
    </location>
</feature>
<dbReference type="InterPro" id="IPR036427">
    <property type="entry name" value="Bromodomain-like_sf"/>
</dbReference>
<dbReference type="Gene3D" id="1.20.920.10">
    <property type="entry name" value="Bromodomain-like"/>
    <property type="match status" value="1"/>
</dbReference>
<dbReference type="SMART" id="SM00297">
    <property type="entry name" value="BROMO"/>
    <property type="match status" value="1"/>
</dbReference>
<feature type="compositionally biased region" description="Basic and acidic residues" evidence="3">
    <location>
        <begin position="567"/>
        <end position="576"/>
    </location>
</feature>
<feature type="domain" description="Bromo" evidence="4">
    <location>
        <begin position="90"/>
        <end position="192"/>
    </location>
</feature>
<keyword evidence="1" id="KW-0103">Bromodomain</keyword>
<accession>A0A3N0YLB1</accession>
<dbReference type="Pfam" id="PF00439">
    <property type="entry name" value="Bromodomain"/>
    <property type="match status" value="1"/>
</dbReference>
<feature type="compositionally biased region" description="Basic residues" evidence="3">
    <location>
        <begin position="692"/>
        <end position="704"/>
    </location>
</feature>
<feature type="compositionally biased region" description="Basic residues" evidence="3">
    <location>
        <begin position="653"/>
        <end position="681"/>
    </location>
</feature>
<protein>
    <recommendedName>
        <fullName evidence="4">Bromo domain-containing protein</fullName>
    </recommendedName>
</protein>
<feature type="compositionally biased region" description="Basic and acidic residues" evidence="3">
    <location>
        <begin position="505"/>
        <end position="515"/>
    </location>
</feature>
<dbReference type="InterPro" id="IPR001487">
    <property type="entry name" value="Bromodomain"/>
</dbReference>
<feature type="region of interest" description="Disordered" evidence="3">
    <location>
        <begin position="648"/>
        <end position="708"/>
    </location>
</feature>
<feature type="compositionally biased region" description="Basic and acidic residues" evidence="3">
    <location>
        <begin position="531"/>
        <end position="544"/>
    </location>
</feature>
<keyword evidence="6" id="KW-1185">Reference proteome</keyword>
<dbReference type="CDD" id="cd04369">
    <property type="entry name" value="Bromodomain"/>
    <property type="match status" value="1"/>
</dbReference>
<dbReference type="SUPFAM" id="SSF47370">
    <property type="entry name" value="Bromodomain"/>
    <property type="match status" value="1"/>
</dbReference>
<feature type="region of interest" description="Disordered" evidence="3">
    <location>
        <begin position="884"/>
        <end position="920"/>
    </location>
</feature>
<dbReference type="InterPro" id="IPR040214">
    <property type="entry name" value="BRD10"/>
</dbReference>
<evidence type="ECO:0000256" key="1">
    <source>
        <dbReference type="ARBA" id="ARBA00023117"/>
    </source>
</evidence>
<dbReference type="OrthoDB" id="21449at2759"/>
<dbReference type="Proteomes" id="UP000281406">
    <property type="component" value="Unassembled WGS sequence"/>
</dbReference>
<feature type="region of interest" description="Disordered" evidence="3">
    <location>
        <begin position="499"/>
        <end position="580"/>
    </location>
</feature>
<feature type="region of interest" description="Disordered" evidence="3">
    <location>
        <begin position="1717"/>
        <end position="1736"/>
    </location>
</feature>
<comment type="caution">
    <text evidence="5">The sequence shown here is derived from an EMBL/GenBank/DDBJ whole genome shotgun (WGS) entry which is preliminary data.</text>
</comment>
<gene>
    <name evidence="5" type="ORF">DPX16_12553</name>
</gene>
<keyword evidence="2" id="KW-0175">Coiled coil</keyword>
<organism evidence="5 6">
    <name type="scientific">Anabarilius grahami</name>
    <name type="common">Kanglang fish</name>
    <name type="synonym">Barilius grahami</name>
    <dbReference type="NCBI Taxonomy" id="495550"/>
    <lineage>
        <taxon>Eukaryota</taxon>
        <taxon>Metazoa</taxon>
        <taxon>Chordata</taxon>
        <taxon>Craniata</taxon>
        <taxon>Vertebrata</taxon>
        <taxon>Euteleostomi</taxon>
        <taxon>Actinopterygii</taxon>
        <taxon>Neopterygii</taxon>
        <taxon>Teleostei</taxon>
        <taxon>Ostariophysi</taxon>
        <taxon>Cypriniformes</taxon>
        <taxon>Xenocyprididae</taxon>
        <taxon>Xenocypridinae</taxon>
        <taxon>Xenocypridinae incertae sedis</taxon>
        <taxon>Anabarilius</taxon>
    </lineage>
</organism>
<proteinExistence type="predicted"/>